<keyword evidence="3" id="KW-1185">Reference proteome</keyword>
<sequence length="209" mass="22546">MEGESSSPHGLESDNNETTGSVDGDTNENSNVRSFVPIELVPTVGMESVDDILQGAEILVEEEQVMQNEELAQSSNLDTDLEVINIGKAKGIKVRPKPTSSKRLKSGLEKNASFAYADTHKVHMGTSEHNFAANPATSTMRMTDLLMAQQIPDFNQSGIGEYLGEKQFSGFDNFGIGDNLGSVHCDEKCGCSFQCLGGICCTCRGNDKE</sequence>
<gene>
    <name evidence="2" type="ORF">OLC1_LOCUS16522</name>
</gene>
<evidence type="ECO:0000256" key="1">
    <source>
        <dbReference type="SAM" id="MobiDB-lite"/>
    </source>
</evidence>
<dbReference type="Proteomes" id="UP001161247">
    <property type="component" value="Chromosome 6"/>
</dbReference>
<name>A0AAV1DKP4_OLDCO</name>
<dbReference type="EMBL" id="OX459123">
    <property type="protein sequence ID" value="CAI9108432.1"/>
    <property type="molecule type" value="Genomic_DNA"/>
</dbReference>
<dbReference type="AlphaFoldDB" id="A0AAV1DKP4"/>
<proteinExistence type="predicted"/>
<protein>
    <submittedName>
        <fullName evidence="2">OLC1v1008016C1</fullName>
    </submittedName>
</protein>
<evidence type="ECO:0000313" key="2">
    <source>
        <dbReference type="EMBL" id="CAI9108432.1"/>
    </source>
</evidence>
<accession>A0AAV1DKP4</accession>
<feature type="region of interest" description="Disordered" evidence="1">
    <location>
        <begin position="1"/>
        <end position="34"/>
    </location>
</feature>
<evidence type="ECO:0000313" key="3">
    <source>
        <dbReference type="Proteomes" id="UP001161247"/>
    </source>
</evidence>
<organism evidence="2 3">
    <name type="scientific">Oldenlandia corymbosa var. corymbosa</name>
    <dbReference type="NCBI Taxonomy" id="529605"/>
    <lineage>
        <taxon>Eukaryota</taxon>
        <taxon>Viridiplantae</taxon>
        <taxon>Streptophyta</taxon>
        <taxon>Embryophyta</taxon>
        <taxon>Tracheophyta</taxon>
        <taxon>Spermatophyta</taxon>
        <taxon>Magnoliopsida</taxon>
        <taxon>eudicotyledons</taxon>
        <taxon>Gunneridae</taxon>
        <taxon>Pentapetalae</taxon>
        <taxon>asterids</taxon>
        <taxon>lamiids</taxon>
        <taxon>Gentianales</taxon>
        <taxon>Rubiaceae</taxon>
        <taxon>Rubioideae</taxon>
        <taxon>Spermacoceae</taxon>
        <taxon>Hedyotis-Oldenlandia complex</taxon>
        <taxon>Oldenlandia</taxon>
    </lineage>
</organism>
<reference evidence="2" key="1">
    <citation type="submission" date="2023-03" db="EMBL/GenBank/DDBJ databases">
        <authorList>
            <person name="Julca I."/>
        </authorList>
    </citation>
    <scope>NUCLEOTIDE SEQUENCE</scope>
</reference>